<keyword evidence="8" id="KW-0548">Nucleotidyltransferase</keyword>
<dbReference type="InterPro" id="IPR036397">
    <property type="entry name" value="RNaseH_sf"/>
</dbReference>
<keyword evidence="5" id="KW-0460">Magnesium</keyword>
<dbReference type="PROSITE" id="PS50994">
    <property type="entry name" value="INTEGRASE"/>
    <property type="match status" value="1"/>
</dbReference>
<dbReference type="Gene3D" id="3.30.420.10">
    <property type="entry name" value="Ribonuclease H-like superfamily/Ribonuclease H"/>
    <property type="match status" value="1"/>
</dbReference>
<evidence type="ECO:0000256" key="8">
    <source>
        <dbReference type="ARBA" id="ARBA00022932"/>
    </source>
</evidence>
<dbReference type="Pfam" id="PF25597">
    <property type="entry name" value="SH3_retrovirus"/>
    <property type="match status" value="1"/>
</dbReference>
<comment type="caution">
    <text evidence="11">The sequence shown here is derived from an EMBL/GenBank/DDBJ whole genome shotgun (WGS) entry which is preliminary data.</text>
</comment>
<keyword evidence="8" id="KW-0239">DNA-directed DNA polymerase</keyword>
<sequence length="342" mass="38884">MSLPKEYESVKVALENQPNVNLTLEFATQRLIDSEALMNDSKFVDKSSIKYLSDNVTFAAKHKKLTCNFCSKKGHTSTFCRLKASKCFSFVCATPVGKGPRGKETVPMVMIHTDICRPIVTKTFAGEQYFMTLIDDYSRFTEVRLLKRKSDAASELKNFCQLNPSVKKIRCDNGKEYVDGEFLKFANAGIEIDPSPPYTPRLNGVAERADRSLLEKGRAMIFQSNLPKNFWGFAVLTAAYINNRMPDTSIDCHTPYYLKYNTHADLKNLRVFGCDAYTLIPNSQRKKLDDKCKKMIFIGYSSMGYRLLDPTTKRIIISKNVKFNEEKKSSNDFNYVSPNIDG</sequence>
<dbReference type="EMBL" id="BGPR01037270">
    <property type="protein sequence ID" value="GBO12825.1"/>
    <property type="molecule type" value="Genomic_DNA"/>
</dbReference>
<evidence type="ECO:0000313" key="11">
    <source>
        <dbReference type="EMBL" id="GBO12825.1"/>
    </source>
</evidence>
<name>A0A4Y2UIA2_ARAVE</name>
<evidence type="ECO:0000259" key="10">
    <source>
        <dbReference type="PROSITE" id="PS50994"/>
    </source>
</evidence>
<evidence type="ECO:0000256" key="3">
    <source>
        <dbReference type="ARBA" id="ARBA00022759"/>
    </source>
</evidence>
<feature type="domain" description="Integrase catalytic" evidence="10">
    <location>
        <begin position="103"/>
        <end position="263"/>
    </location>
</feature>
<dbReference type="Pfam" id="PF00665">
    <property type="entry name" value="rve"/>
    <property type="match status" value="1"/>
</dbReference>
<dbReference type="GO" id="GO:0003676">
    <property type="term" value="F:nucleic acid binding"/>
    <property type="evidence" value="ECO:0007669"/>
    <property type="project" value="InterPro"/>
</dbReference>
<reference evidence="11 12" key="1">
    <citation type="journal article" date="2019" name="Sci. Rep.">
        <title>Orb-weaving spider Araneus ventricosus genome elucidates the spidroin gene catalogue.</title>
        <authorList>
            <person name="Kono N."/>
            <person name="Nakamura H."/>
            <person name="Ohtoshi R."/>
            <person name="Moran D.A.P."/>
            <person name="Shinohara A."/>
            <person name="Yoshida Y."/>
            <person name="Fujiwara M."/>
            <person name="Mori M."/>
            <person name="Tomita M."/>
            <person name="Arakawa K."/>
        </authorList>
    </citation>
    <scope>NUCLEOTIDE SEQUENCE [LARGE SCALE GENOMIC DNA]</scope>
</reference>
<dbReference type="GO" id="GO:0015074">
    <property type="term" value="P:DNA integration"/>
    <property type="evidence" value="ECO:0007669"/>
    <property type="project" value="UniProtKB-KW"/>
</dbReference>
<dbReference type="SUPFAM" id="SSF53098">
    <property type="entry name" value="Ribonuclease H-like"/>
    <property type="match status" value="1"/>
</dbReference>
<evidence type="ECO:0000256" key="9">
    <source>
        <dbReference type="ARBA" id="ARBA00023172"/>
    </source>
</evidence>
<keyword evidence="6" id="KW-0229">DNA integration</keyword>
<dbReference type="GO" id="GO:0016787">
    <property type="term" value="F:hydrolase activity"/>
    <property type="evidence" value="ECO:0007669"/>
    <property type="project" value="UniProtKB-KW"/>
</dbReference>
<dbReference type="AlphaFoldDB" id="A0A4Y2UIA2"/>
<evidence type="ECO:0000256" key="4">
    <source>
        <dbReference type="ARBA" id="ARBA00022801"/>
    </source>
</evidence>
<keyword evidence="2" id="KW-0479">Metal-binding</keyword>
<gene>
    <name evidence="11" type="primary">POLX_1688</name>
    <name evidence="11" type="ORF">AVEN_86043_1</name>
</gene>
<keyword evidence="1" id="KW-0540">Nuclease</keyword>
<dbReference type="GO" id="GO:0003887">
    <property type="term" value="F:DNA-directed DNA polymerase activity"/>
    <property type="evidence" value="ECO:0007669"/>
    <property type="project" value="UniProtKB-KW"/>
</dbReference>
<dbReference type="GO" id="GO:0004519">
    <property type="term" value="F:endonuclease activity"/>
    <property type="evidence" value="ECO:0007669"/>
    <property type="project" value="UniProtKB-KW"/>
</dbReference>
<evidence type="ECO:0000256" key="5">
    <source>
        <dbReference type="ARBA" id="ARBA00022842"/>
    </source>
</evidence>
<keyword evidence="8" id="KW-0808">Transferase</keyword>
<keyword evidence="9" id="KW-0233">DNA recombination</keyword>
<keyword evidence="7" id="KW-0695">RNA-directed DNA polymerase</keyword>
<evidence type="ECO:0000313" key="12">
    <source>
        <dbReference type="Proteomes" id="UP000499080"/>
    </source>
</evidence>
<keyword evidence="3" id="KW-0255">Endonuclease</keyword>
<dbReference type="InterPro" id="IPR057670">
    <property type="entry name" value="SH3_retrovirus"/>
</dbReference>
<dbReference type="InterPro" id="IPR012337">
    <property type="entry name" value="RNaseH-like_sf"/>
</dbReference>
<keyword evidence="12" id="KW-1185">Reference proteome</keyword>
<dbReference type="PANTHER" id="PTHR42648:SF11">
    <property type="entry name" value="TRANSPOSON TY4-P GAG-POL POLYPROTEIN"/>
    <property type="match status" value="1"/>
</dbReference>
<evidence type="ECO:0000256" key="7">
    <source>
        <dbReference type="ARBA" id="ARBA00022918"/>
    </source>
</evidence>
<dbReference type="GO" id="GO:0003964">
    <property type="term" value="F:RNA-directed DNA polymerase activity"/>
    <property type="evidence" value="ECO:0007669"/>
    <property type="project" value="UniProtKB-KW"/>
</dbReference>
<organism evidence="11 12">
    <name type="scientific">Araneus ventricosus</name>
    <name type="common">Orbweaver spider</name>
    <name type="synonym">Epeira ventricosa</name>
    <dbReference type="NCBI Taxonomy" id="182803"/>
    <lineage>
        <taxon>Eukaryota</taxon>
        <taxon>Metazoa</taxon>
        <taxon>Ecdysozoa</taxon>
        <taxon>Arthropoda</taxon>
        <taxon>Chelicerata</taxon>
        <taxon>Arachnida</taxon>
        <taxon>Araneae</taxon>
        <taxon>Araneomorphae</taxon>
        <taxon>Entelegynae</taxon>
        <taxon>Araneoidea</taxon>
        <taxon>Araneidae</taxon>
        <taxon>Araneus</taxon>
    </lineage>
</organism>
<dbReference type="PANTHER" id="PTHR42648">
    <property type="entry name" value="TRANSPOSASE, PUTATIVE-RELATED"/>
    <property type="match status" value="1"/>
</dbReference>
<dbReference type="InterPro" id="IPR001584">
    <property type="entry name" value="Integrase_cat-core"/>
</dbReference>
<dbReference type="OrthoDB" id="8048980at2759"/>
<dbReference type="InterPro" id="IPR039537">
    <property type="entry name" value="Retrotran_Ty1/copia-like"/>
</dbReference>
<dbReference type="Proteomes" id="UP000499080">
    <property type="component" value="Unassembled WGS sequence"/>
</dbReference>
<dbReference type="GO" id="GO:0006310">
    <property type="term" value="P:DNA recombination"/>
    <property type="evidence" value="ECO:0007669"/>
    <property type="project" value="UniProtKB-KW"/>
</dbReference>
<evidence type="ECO:0000256" key="6">
    <source>
        <dbReference type="ARBA" id="ARBA00022908"/>
    </source>
</evidence>
<accession>A0A4Y2UIA2</accession>
<evidence type="ECO:0000256" key="1">
    <source>
        <dbReference type="ARBA" id="ARBA00022722"/>
    </source>
</evidence>
<proteinExistence type="predicted"/>
<dbReference type="GO" id="GO:0046872">
    <property type="term" value="F:metal ion binding"/>
    <property type="evidence" value="ECO:0007669"/>
    <property type="project" value="UniProtKB-KW"/>
</dbReference>
<protein>
    <submittedName>
        <fullName evidence="11">Retrovirus-related Pol polyprotein from transposon TNT 1-94</fullName>
    </submittedName>
</protein>
<evidence type="ECO:0000256" key="2">
    <source>
        <dbReference type="ARBA" id="ARBA00022723"/>
    </source>
</evidence>
<keyword evidence="4" id="KW-0378">Hydrolase</keyword>